<gene>
    <name evidence="1" type="ORF">CISIN_1g042623mg</name>
</gene>
<proteinExistence type="predicted"/>
<dbReference type="EMBL" id="KK785445">
    <property type="protein sequence ID" value="KDO42692.1"/>
    <property type="molecule type" value="Genomic_DNA"/>
</dbReference>
<sequence length="102" mass="11588">MTAASQRSLFAAKNEQSCMIALDEIRQLTLRFKQILADDESGKRAKNCILQAGMKLKDPVKMNSKGCAKIVKHDRAKNRKCSQCFQVDHTKRTCPLYLPKDM</sequence>
<evidence type="ECO:0008006" key="3">
    <source>
        <dbReference type="Google" id="ProtNLM"/>
    </source>
</evidence>
<protein>
    <recommendedName>
        <fullName evidence="3">Protein FAR1-RELATED SEQUENCE</fullName>
    </recommendedName>
</protein>
<name>A0A067DUK8_CITSI</name>
<reference evidence="1 2" key="1">
    <citation type="submission" date="2014-04" db="EMBL/GenBank/DDBJ databases">
        <authorList>
            <consortium name="International Citrus Genome Consortium"/>
            <person name="Gmitter F."/>
            <person name="Chen C."/>
            <person name="Farmerie W."/>
            <person name="Harkins T."/>
            <person name="Desany B."/>
            <person name="Mohiuddin M."/>
            <person name="Kodira C."/>
            <person name="Borodovsky M."/>
            <person name="Lomsadze A."/>
            <person name="Burns P."/>
            <person name="Jenkins J."/>
            <person name="Prochnik S."/>
            <person name="Shu S."/>
            <person name="Chapman J."/>
            <person name="Pitluck S."/>
            <person name="Schmutz J."/>
            <person name="Rokhsar D."/>
        </authorList>
    </citation>
    <scope>NUCLEOTIDE SEQUENCE</scope>
</reference>
<evidence type="ECO:0000313" key="2">
    <source>
        <dbReference type="Proteomes" id="UP000027120"/>
    </source>
</evidence>
<evidence type="ECO:0000313" key="1">
    <source>
        <dbReference type="EMBL" id="KDO42692.1"/>
    </source>
</evidence>
<dbReference type="AlphaFoldDB" id="A0A067DUK8"/>
<organism evidence="1 2">
    <name type="scientific">Citrus sinensis</name>
    <name type="common">Sweet orange</name>
    <name type="synonym">Citrus aurantium var. sinensis</name>
    <dbReference type="NCBI Taxonomy" id="2711"/>
    <lineage>
        <taxon>Eukaryota</taxon>
        <taxon>Viridiplantae</taxon>
        <taxon>Streptophyta</taxon>
        <taxon>Embryophyta</taxon>
        <taxon>Tracheophyta</taxon>
        <taxon>Spermatophyta</taxon>
        <taxon>Magnoliopsida</taxon>
        <taxon>eudicotyledons</taxon>
        <taxon>Gunneridae</taxon>
        <taxon>Pentapetalae</taxon>
        <taxon>rosids</taxon>
        <taxon>malvids</taxon>
        <taxon>Sapindales</taxon>
        <taxon>Rutaceae</taxon>
        <taxon>Aurantioideae</taxon>
        <taxon>Citrus</taxon>
    </lineage>
</organism>
<keyword evidence="2" id="KW-1185">Reference proteome</keyword>
<accession>A0A067DUK8</accession>
<dbReference type="SMR" id="A0A067DUK8"/>
<dbReference type="Proteomes" id="UP000027120">
    <property type="component" value="Unassembled WGS sequence"/>
</dbReference>